<evidence type="ECO:0000313" key="1">
    <source>
        <dbReference type="EMBL" id="CAH2037569.1"/>
    </source>
</evidence>
<dbReference type="Proteomes" id="UP000837857">
    <property type="component" value="Chromosome 10"/>
</dbReference>
<dbReference type="Pfam" id="PF15882">
    <property type="entry name" value="DUF4735"/>
    <property type="match status" value="1"/>
</dbReference>
<accession>A0ABN8HRX4</accession>
<dbReference type="InterPro" id="IPR031751">
    <property type="entry name" value="DUF4735"/>
</dbReference>
<dbReference type="PANTHER" id="PTHR33539:SF1">
    <property type="entry name" value="UPF0764 PROTEIN C16ORF89"/>
    <property type="match status" value="1"/>
</dbReference>
<protein>
    <submittedName>
        <fullName evidence="1">Uncharacterized protein</fullName>
    </submittedName>
</protein>
<organism evidence="1 2">
    <name type="scientific">Iphiclides podalirius</name>
    <name type="common">scarce swallowtail</name>
    <dbReference type="NCBI Taxonomy" id="110791"/>
    <lineage>
        <taxon>Eukaryota</taxon>
        <taxon>Metazoa</taxon>
        <taxon>Ecdysozoa</taxon>
        <taxon>Arthropoda</taxon>
        <taxon>Hexapoda</taxon>
        <taxon>Insecta</taxon>
        <taxon>Pterygota</taxon>
        <taxon>Neoptera</taxon>
        <taxon>Endopterygota</taxon>
        <taxon>Lepidoptera</taxon>
        <taxon>Glossata</taxon>
        <taxon>Ditrysia</taxon>
        <taxon>Papilionoidea</taxon>
        <taxon>Papilionidae</taxon>
        <taxon>Papilioninae</taxon>
        <taxon>Iphiclides</taxon>
    </lineage>
</organism>
<evidence type="ECO:0000313" key="2">
    <source>
        <dbReference type="Proteomes" id="UP000837857"/>
    </source>
</evidence>
<feature type="non-terminal residue" evidence="1">
    <location>
        <position position="322"/>
    </location>
</feature>
<sequence>MGTVNDSNVAIATFYVKVILARTLKDYKMNIIKENYDKILAVIRICANIVSHFIYINRQYGWQDYEYRLSELLINDKPQFYSISAFNNGRFKQWLVNNYTIHEYSKELDDVSLPKEQYVEVVARADEFYVNPLDSDYCLSNIPYTPEPTQLPKMQPCRSEPYCFEVLHSSPSIAYTLSHRLLNVMMRHQIRRCYLTSPEEDAKHMDILCAFMYREAVYLARRGFFARDIFLEHIALCSLLGYEEFHRRQWFNKASSWIDDEGCVQENPNYEINKTSYLIEHRARSVKEAQEMRNDLRNELLDECHHHPMALVVIVMAHGIRQ</sequence>
<reference evidence="1" key="1">
    <citation type="submission" date="2022-03" db="EMBL/GenBank/DDBJ databases">
        <authorList>
            <person name="Martin H S."/>
        </authorList>
    </citation>
    <scope>NUCLEOTIDE SEQUENCE</scope>
</reference>
<dbReference type="EMBL" id="OW152822">
    <property type="protein sequence ID" value="CAH2037569.1"/>
    <property type="molecule type" value="Genomic_DNA"/>
</dbReference>
<keyword evidence="2" id="KW-1185">Reference proteome</keyword>
<name>A0ABN8HRX4_9NEOP</name>
<dbReference type="PANTHER" id="PTHR33539">
    <property type="entry name" value="UPF0764 PROTEIN C16ORF89"/>
    <property type="match status" value="1"/>
</dbReference>
<gene>
    <name evidence="1" type="ORF">IPOD504_LOCUS1221</name>
</gene>
<proteinExistence type="predicted"/>